<dbReference type="InterPro" id="IPR012334">
    <property type="entry name" value="Pectin_lyas_fold"/>
</dbReference>
<keyword evidence="5" id="KW-0063">Aspartyl esterase</keyword>
<dbReference type="EC" id="3.1.1.11" evidence="3"/>
<dbReference type="SUPFAM" id="SSF51126">
    <property type="entry name" value="Pectin lyase-like"/>
    <property type="match status" value="1"/>
</dbReference>
<comment type="pathway">
    <text evidence="1">Glycan metabolism; pectin degradation; 2-dehydro-3-deoxy-D-gluconate from pectin: step 1/5.</text>
</comment>
<dbReference type="InterPro" id="IPR011050">
    <property type="entry name" value="Pectin_lyase_fold/virulence"/>
</dbReference>
<evidence type="ECO:0000256" key="2">
    <source>
        <dbReference type="ARBA" id="ARBA00008891"/>
    </source>
</evidence>
<keyword evidence="4" id="KW-0378">Hydrolase</keyword>
<dbReference type="AlphaFoldDB" id="A0A8T1K5K5"/>
<dbReference type="EMBL" id="RCMK01000600">
    <property type="protein sequence ID" value="KAG2919782.1"/>
    <property type="molecule type" value="Genomic_DNA"/>
</dbReference>
<dbReference type="InterPro" id="IPR000070">
    <property type="entry name" value="Pectinesterase_cat"/>
</dbReference>
<dbReference type="Proteomes" id="UP000736787">
    <property type="component" value="Unassembled WGS sequence"/>
</dbReference>
<dbReference type="PANTHER" id="PTHR31321">
    <property type="entry name" value="ACYL-COA THIOESTER HYDROLASE YBHC-RELATED"/>
    <property type="match status" value="1"/>
</dbReference>
<dbReference type="PANTHER" id="PTHR31321:SF57">
    <property type="entry name" value="PECTINESTERASE 53-RELATED"/>
    <property type="match status" value="1"/>
</dbReference>
<feature type="non-terminal residue" evidence="8">
    <location>
        <position position="1"/>
    </location>
</feature>
<evidence type="ECO:0000256" key="4">
    <source>
        <dbReference type="ARBA" id="ARBA00022801"/>
    </source>
</evidence>
<evidence type="ECO:0000313" key="9">
    <source>
        <dbReference type="Proteomes" id="UP000736787"/>
    </source>
</evidence>
<dbReference type="Pfam" id="PF01095">
    <property type="entry name" value="Pectinesterase"/>
    <property type="match status" value="1"/>
</dbReference>
<dbReference type="EMBL" id="RCMG01000594">
    <property type="protein sequence ID" value="KAG2851642.1"/>
    <property type="molecule type" value="Genomic_DNA"/>
</dbReference>
<dbReference type="GO" id="GO:0030599">
    <property type="term" value="F:pectinesterase activity"/>
    <property type="evidence" value="ECO:0007669"/>
    <property type="project" value="UniProtKB-EC"/>
</dbReference>
<comment type="similarity">
    <text evidence="2">Belongs to the pectinesterase family.</text>
</comment>
<evidence type="ECO:0000259" key="6">
    <source>
        <dbReference type="Pfam" id="PF01095"/>
    </source>
</evidence>
<reference evidence="8" key="1">
    <citation type="submission" date="2018-10" db="EMBL/GenBank/DDBJ databases">
        <title>Effector identification in a new, highly contiguous assembly of the strawberry crown rot pathogen Phytophthora cactorum.</title>
        <authorList>
            <person name="Armitage A.D."/>
            <person name="Nellist C.F."/>
            <person name="Bates H."/>
            <person name="Vickerstaff R.J."/>
            <person name="Harrison R.J."/>
        </authorList>
    </citation>
    <scope>NUCLEOTIDE SEQUENCE</scope>
    <source>
        <strain evidence="7">15-7</strain>
        <strain evidence="8">4040</strain>
    </source>
</reference>
<feature type="domain" description="Pectinesterase catalytic" evidence="6">
    <location>
        <begin position="1"/>
        <end position="52"/>
    </location>
</feature>
<organism evidence="8 9">
    <name type="scientific">Phytophthora cactorum</name>
    <dbReference type="NCBI Taxonomy" id="29920"/>
    <lineage>
        <taxon>Eukaryota</taxon>
        <taxon>Sar</taxon>
        <taxon>Stramenopiles</taxon>
        <taxon>Oomycota</taxon>
        <taxon>Peronosporomycetes</taxon>
        <taxon>Peronosporales</taxon>
        <taxon>Peronosporaceae</taxon>
        <taxon>Phytophthora</taxon>
    </lineage>
</organism>
<dbReference type="Proteomes" id="UP000735874">
    <property type="component" value="Unassembled WGS sequence"/>
</dbReference>
<comment type="caution">
    <text evidence="8">The sequence shown here is derived from an EMBL/GenBank/DDBJ whole genome shotgun (WGS) entry which is preliminary data.</text>
</comment>
<name>A0A8T1K5K5_9STRA</name>
<evidence type="ECO:0000313" key="8">
    <source>
        <dbReference type="EMBL" id="KAG2919782.1"/>
    </source>
</evidence>
<proteinExistence type="inferred from homology"/>
<sequence length="81" mass="9514">WRPYSRVVFQNSELSDVVHPEGWKLWNNDTNTANIYYKEFNNNGPGAAIDQRSGQLDEVVDISDILRENFGSEWWVDTDYM</sequence>
<protein>
    <recommendedName>
        <fullName evidence="3">pectinesterase</fullName>
        <ecNumber evidence="3">3.1.1.11</ecNumber>
    </recommendedName>
</protein>
<evidence type="ECO:0000256" key="3">
    <source>
        <dbReference type="ARBA" id="ARBA00013229"/>
    </source>
</evidence>
<evidence type="ECO:0000256" key="1">
    <source>
        <dbReference type="ARBA" id="ARBA00005184"/>
    </source>
</evidence>
<dbReference type="GO" id="GO:0042545">
    <property type="term" value="P:cell wall modification"/>
    <property type="evidence" value="ECO:0007669"/>
    <property type="project" value="InterPro"/>
</dbReference>
<dbReference type="Gene3D" id="2.160.20.10">
    <property type="entry name" value="Single-stranded right-handed beta-helix, Pectin lyase-like"/>
    <property type="match status" value="1"/>
</dbReference>
<dbReference type="GO" id="GO:0045490">
    <property type="term" value="P:pectin catabolic process"/>
    <property type="evidence" value="ECO:0007669"/>
    <property type="project" value="TreeGrafter"/>
</dbReference>
<evidence type="ECO:0000256" key="5">
    <source>
        <dbReference type="ARBA" id="ARBA00023085"/>
    </source>
</evidence>
<accession>A0A8T1K5K5</accession>
<gene>
    <name evidence="7" type="ORF">PC113_g15727</name>
    <name evidence="8" type="ORF">PC117_g16675</name>
</gene>
<evidence type="ECO:0000313" key="7">
    <source>
        <dbReference type="EMBL" id="KAG2851642.1"/>
    </source>
</evidence>